<dbReference type="CDD" id="cd03801">
    <property type="entry name" value="GT4_PimA-like"/>
    <property type="match status" value="1"/>
</dbReference>
<dbReference type="InterPro" id="IPR001296">
    <property type="entry name" value="Glyco_trans_1"/>
</dbReference>
<reference evidence="3 4" key="1">
    <citation type="submission" date="2018-08" db="EMBL/GenBank/DDBJ databases">
        <title>Isolation, diversity and antifungal activity of Actinobacteria from cow dung.</title>
        <authorList>
            <person name="Ling L."/>
        </authorList>
    </citation>
    <scope>NUCLEOTIDE SEQUENCE [LARGE SCALE GENOMIC DNA]</scope>
    <source>
        <strain evidence="3 4">NEAU-LLE</strain>
    </source>
</reference>
<name>A0A371NXI7_9MICO</name>
<dbReference type="PANTHER" id="PTHR12526:SF638">
    <property type="entry name" value="SPORE COAT PROTEIN SA"/>
    <property type="match status" value="1"/>
</dbReference>
<evidence type="ECO:0000259" key="2">
    <source>
        <dbReference type="Pfam" id="PF00534"/>
    </source>
</evidence>
<dbReference type="OrthoDB" id="9814612at2"/>
<organism evidence="3 4">
    <name type="scientific">Microbacterium bovistercoris</name>
    <dbReference type="NCBI Taxonomy" id="2293570"/>
    <lineage>
        <taxon>Bacteria</taxon>
        <taxon>Bacillati</taxon>
        <taxon>Actinomycetota</taxon>
        <taxon>Actinomycetes</taxon>
        <taxon>Micrococcales</taxon>
        <taxon>Microbacteriaceae</taxon>
        <taxon>Microbacterium</taxon>
    </lineage>
</organism>
<dbReference type="GO" id="GO:0016757">
    <property type="term" value="F:glycosyltransferase activity"/>
    <property type="evidence" value="ECO:0007669"/>
    <property type="project" value="TreeGrafter"/>
</dbReference>
<feature type="domain" description="Glycosyl transferase family 1" evidence="2">
    <location>
        <begin position="208"/>
        <end position="365"/>
    </location>
</feature>
<dbReference type="Gene3D" id="3.40.50.2000">
    <property type="entry name" value="Glycogen Phosphorylase B"/>
    <property type="match status" value="2"/>
</dbReference>
<dbReference type="Proteomes" id="UP000262172">
    <property type="component" value="Unassembled WGS sequence"/>
</dbReference>
<dbReference type="AlphaFoldDB" id="A0A371NXI7"/>
<comment type="caution">
    <text evidence="3">The sequence shown here is derived from an EMBL/GenBank/DDBJ whole genome shotgun (WGS) entry which is preliminary data.</text>
</comment>
<dbReference type="PANTHER" id="PTHR12526">
    <property type="entry name" value="GLYCOSYLTRANSFERASE"/>
    <property type="match status" value="1"/>
</dbReference>
<proteinExistence type="predicted"/>
<sequence length="408" mass="43536">MFVGSAALGSVRTRLNVVHLDHTTARGGAEMALVRLLRADRPWNAVVLHPAAEDEDVFAHLPEDVPRHISGVRQEAGASTSSRIGALRIGAQLLKQAALTKAHPAVRRSDLVVANSTRAAAYGAIALRGSSKPFVVHLRDIVSVESLGRFGHRMMTQVILPRADGVVANSNATLASAEPFLGPHAVRAVVPSASGLRVSGRRRTRPAGPLRFGILARIDPWKGQLMLLDAFAQAFPSGEEHLDIAGGAPFRHDDHIDELRARAVELGISDRVRLLGQVDDVQGVLDGWDVGIQASLRPEPMGQNVLQYLSSGLVTIVAGEGGPVEWVTDGVNGVVVPPRDVDALATALRTVAADPQLRRRLSAEASLTPGLLDDDKVARLHAQVYEAVARGTGLQHDRVREPAQDLLA</sequence>
<evidence type="ECO:0000313" key="3">
    <source>
        <dbReference type="EMBL" id="REJ08020.1"/>
    </source>
</evidence>
<protein>
    <submittedName>
        <fullName evidence="3">Glycosyltransferase</fullName>
    </submittedName>
</protein>
<dbReference type="Pfam" id="PF00534">
    <property type="entry name" value="Glycos_transf_1"/>
    <property type="match status" value="1"/>
</dbReference>
<keyword evidence="4" id="KW-1185">Reference proteome</keyword>
<gene>
    <name evidence="3" type="ORF">DY023_01790</name>
</gene>
<dbReference type="SUPFAM" id="SSF53756">
    <property type="entry name" value="UDP-Glycosyltransferase/glycogen phosphorylase"/>
    <property type="match status" value="1"/>
</dbReference>
<evidence type="ECO:0000256" key="1">
    <source>
        <dbReference type="ARBA" id="ARBA00022679"/>
    </source>
</evidence>
<dbReference type="EMBL" id="QUAB01000013">
    <property type="protein sequence ID" value="REJ08020.1"/>
    <property type="molecule type" value="Genomic_DNA"/>
</dbReference>
<accession>A0A371NXI7</accession>
<keyword evidence="1 3" id="KW-0808">Transferase</keyword>
<evidence type="ECO:0000313" key="4">
    <source>
        <dbReference type="Proteomes" id="UP000262172"/>
    </source>
</evidence>